<evidence type="ECO:0000256" key="1">
    <source>
        <dbReference type="SAM" id="Phobius"/>
    </source>
</evidence>
<protein>
    <submittedName>
        <fullName evidence="2">Uncharacterized protein</fullName>
    </submittedName>
</protein>
<keyword evidence="1" id="KW-0812">Transmembrane</keyword>
<dbReference type="EMBL" id="WJXB01000013">
    <property type="protein sequence ID" value="MRN56378.1"/>
    <property type="molecule type" value="Genomic_DNA"/>
</dbReference>
<dbReference type="RefSeq" id="WP_154121862.1">
    <property type="nucleotide sequence ID" value="NZ_WJXB01000013.1"/>
</dbReference>
<accession>A0A7X2L4J0</accession>
<feature type="transmembrane region" description="Helical" evidence="1">
    <location>
        <begin position="6"/>
        <end position="29"/>
    </location>
</feature>
<comment type="caution">
    <text evidence="2">The sequence shown here is derived from an EMBL/GenBank/DDBJ whole genome shotgun (WGS) entry which is preliminary data.</text>
</comment>
<keyword evidence="3" id="KW-1185">Reference proteome</keyword>
<dbReference type="Proteomes" id="UP000463051">
    <property type="component" value="Unassembled WGS sequence"/>
</dbReference>
<evidence type="ECO:0000313" key="3">
    <source>
        <dbReference type="Proteomes" id="UP000463051"/>
    </source>
</evidence>
<keyword evidence="1" id="KW-1133">Transmembrane helix</keyword>
<evidence type="ECO:0000313" key="2">
    <source>
        <dbReference type="EMBL" id="MRN56378.1"/>
    </source>
</evidence>
<proteinExistence type="predicted"/>
<keyword evidence="1" id="KW-0472">Membrane</keyword>
<name>A0A7X2L4J0_9BACL</name>
<gene>
    <name evidence="2" type="ORF">GJB61_25720</name>
</gene>
<dbReference type="AlphaFoldDB" id="A0A7X2L4J0"/>
<reference evidence="2 3" key="1">
    <citation type="submission" date="2019-11" db="EMBL/GenBank/DDBJ databases">
        <title>Paenibacillus monticola sp. nov., a novel PGPR strain isolated from mountain sample in China.</title>
        <authorList>
            <person name="Zhao Q."/>
            <person name="Li H.-P."/>
            <person name="Zhang J.-L."/>
        </authorList>
    </citation>
    <scope>NUCLEOTIDE SEQUENCE [LARGE SCALE GENOMIC DNA]</scope>
    <source>
        <strain evidence="2 3">LC-T2</strain>
    </source>
</reference>
<organism evidence="2 3">
    <name type="scientific">Paenibacillus monticola</name>
    <dbReference type="NCBI Taxonomy" id="2666075"/>
    <lineage>
        <taxon>Bacteria</taxon>
        <taxon>Bacillati</taxon>
        <taxon>Bacillota</taxon>
        <taxon>Bacilli</taxon>
        <taxon>Bacillales</taxon>
        <taxon>Paenibacillaceae</taxon>
        <taxon>Paenibacillus</taxon>
    </lineage>
</organism>
<sequence>MPEQQWVGNLITAIATFSVAGITILGYYFNNKLNSKSEKEKFERQKNWEREKIDIEYNNKQNELKYKVYNTILKLDGELSVLTYHPRRPEFDNRQFEKILRPVLFDNYHLLDQDVRESINTIDYTLKKGAFFEELEEEDRELLAHNYSKLINKIEKHYK</sequence>